<sequence>MIFASCAAAIEKELNKMDGVENVSVNFEI</sequence>
<organism evidence="2">
    <name type="scientific">Clostridium perfringens</name>
    <dbReference type="NCBI Taxonomy" id="1502"/>
    <lineage>
        <taxon>Bacteria</taxon>
        <taxon>Bacillati</taxon>
        <taxon>Bacillota</taxon>
        <taxon>Clostridia</taxon>
        <taxon>Eubacteriales</taxon>
        <taxon>Clostridiaceae</taxon>
        <taxon>Clostridium</taxon>
    </lineage>
</organism>
<dbReference type="GO" id="GO:0046872">
    <property type="term" value="F:metal ion binding"/>
    <property type="evidence" value="ECO:0007669"/>
    <property type="project" value="InterPro"/>
</dbReference>
<gene>
    <name evidence="2" type="ORF">I9080_002658</name>
</gene>
<dbReference type="Gene3D" id="3.30.70.100">
    <property type="match status" value="1"/>
</dbReference>
<protein>
    <submittedName>
        <fullName evidence="2">Heavy-metal-associated domain-containing protein</fullName>
    </submittedName>
</protein>
<reference evidence="2" key="2">
    <citation type="submission" date="2020-07" db="EMBL/GenBank/DDBJ databases">
        <authorList>
            <consortium name="NCBI Pathogen Detection Project"/>
        </authorList>
    </citation>
    <scope>NUCLEOTIDE SEQUENCE</scope>
    <source>
        <strain evidence="2">C8</strain>
    </source>
</reference>
<dbReference type="Proteomes" id="UP000859547">
    <property type="component" value="Unassembled WGS sequence"/>
</dbReference>
<evidence type="ECO:0000313" key="2">
    <source>
        <dbReference type="EMBL" id="HAT4308819.1"/>
    </source>
</evidence>
<reference evidence="2" key="1">
    <citation type="journal article" date="2018" name="Genome Biol.">
        <title>SKESA: strategic k-mer extension for scrupulous assemblies.</title>
        <authorList>
            <person name="Souvorov A."/>
            <person name="Agarwala R."/>
            <person name="Lipman D.J."/>
        </authorList>
    </citation>
    <scope>NUCLEOTIDE SEQUENCE</scope>
    <source>
        <strain evidence="2">C8</strain>
    </source>
</reference>
<dbReference type="EMBL" id="DACTCB010000018">
    <property type="protein sequence ID" value="HAT4308819.1"/>
    <property type="molecule type" value="Genomic_DNA"/>
</dbReference>
<dbReference type="CDD" id="cd00371">
    <property type="entry name" value="HMA"/>
    <property type="match status" value="1"/>
</dbReference>
<dbReference type="SUPFAM" id="SSF55008">
    <property type="entry name" value="HMA, heavy metal-associated domain"/>
    <property type="match status" value="1"/>
</dbReference>
<evidence type="ECO:0000259" key="1">
    <source>
        <dbReference type="PROSITE" id="PS50846"/>
    </source>
</evidence>
<dbReference type="AlphaFoldDB" id="A0A8H9QZ98"/>
<dbReference type="Pfam" id="PF00403">
    <property type="entry name" value="HMA"/>
    <property type="match status" value="1"/>
</dbReference>
<feature type="domain" description="HMA" evidence="1">
    <location>
        <begin position="1"/>
        <end position="29"/>
    </location>
</feature>
<proteinExistence type="predicted"/>
<comment type="caution">
    <text evidence="2">The sequence shown here is derived from an EMBL/GenBank/DDBJ whole genome shotgun (WGS) entry which is preliminary data.</text>
</comment>
<dbReference type="InterPro" id="IPR036163">
    <property type="entry name" value="HMA_dom_sf"/>
</dbReference>
<accession>A0A8H9QZ98</accession>
<dbReference type="InterPro" id="IPR006121">
    <property type="entry name" value="HMA_dom"/>
</dbReference>
<dbReference type="PROSITE" id="PS50846">
    <property type="entry name" value="HMA_2"/>
    <property type="match status" value="1"/>
</dbReference>
<name>A0A8H9QZ98_CLOPF</name>